<accession>A0ABW4JWF9</accession>
<feature type="transmembrane region" description="Helical" evidence="1">
    <location>
        <begin position="6"/>
        <end position="23"/>
    </location>
</feature>
<keyword evidence="3" id="KW-1185">Reference proteome</keyword>
<dbReference type="EMBL" id="JBHUFA010000004">
    <property type="protein sequence ID" value="MFD1696480.1"/>
    <property type="molecule type" value="Genomic_DNA"/>
</dbReference>
<protein>
    <recommendedName>
        <fullName evidence="4">Cell division protein FtsL</fullName>
    </recommendedName>
</protein>
<dbReference type="RefSeq" id="WP_149892651.1">
    <property type="nucleotide sequence ID" value="NZ_JBHUFA010000004.1"/>
</dbReference>
<name>A0ABW4JWF9_9HYPH</name>
<reference evidence="3" key="1">
    <citation type="journal article" date="2019" name="Int. J. Syst. Evol. Microbiol.">
        <title>The Global Catalogue of Microorganisms (GCM) 10K type strain sequencing project: providing services to taxonomists for standard genome sequencing and annotation.</title>
        <authorList>
            <consortium name="The Broad Institute Genomics Platform"/>
            <consortium name="The Broad Institute Genome Sequencing Center for Infectious Disease"/>
            <person name="Wu L."/>
            <person name="Ma J."/>
        </authorList>
    </citation>
    <scope>NUCLEOTIDE SEQUENCE [LARGE SCALE GENOMIC DNA]</scope>
    <source>
        <strain evidence="3">JCM 3369</strain>
    </source>
</reference>
<proteinExistence type="predicted"/>
<organism evidence="2 3">
    <name type="scientific">Roseibium aestuarii</name>
    <dbReference type="NCBI Taxonomy" id="2600299"/>
    <lineage>
        <taxon>Bacteria</taxon>
        <taxon>Pseudomonadati</taxon>
        <taxon>Pseudomonadota</taxon>
        <taxon>Alphaproteobacteria</taxon>
        <taxon>Hyphomicrobiales</taxon>
        <taxon>Stappiaceae</taxon>
        <taxon>Roseibium</taxon>
    </lineage>
</organism>
<evidence type="ECO:0000313" key="3">
    <source>
        <dbReference type="Proteomes" id="UP001597327"/>
    </source>
</evidence>
<dbReference type="Proteomes" id="UP001597327">
    <property type="component" value="Unassembled WGS sequence"/>
</dbReference>
<evidence type="ECO:0000256" key="1">
    <source>
        <dbReference type="SAM" id="Phobius"/>
    </source>
</evidence>
<sequence length="119" mass="13020">MVRYLNVFFILLVVVGAAALYDMKLGAKDSASRVVELQQQIGEEQETIRQLKAEWSLLNQPDRLQGVVDRYNEYLQLAPLDAHQIVSVGDLPARPVMMEPIGGKAPLSGYAGAGAPVIQ</sequence>
<evidence type="ECO:0008006" key="4">
    <source>
        <dbReference type="Google" id="ProtNLM"/>
    </source>
</evidence>
<comment type="caution">
    <text evidence="2">The sequence shown here is derived from an EMBL/GenBank/DDBJ whole genome shotgun (WGS) entry which is preliminary data.</text>
</comment>
<keyword evidence="1" id="KW-1133">Transmembrane helix</keyword>
<keyword evidence="1" id="KW-0812">Transmembrane</keyword>
<gene>
    <name evidence="2" type="ORF">ACFSC7_13210</name>
</gene>
<keyword evidence="1" id="KW-0472">Membrane</keyword>
<evidence type="ECO:0000313" key="2">
    <source>
        <dbReference type="EMBL" id="MFD1696480.1"/>
    </source>
</evidence>